<dbReference type="RefSeq" id="XP_005644288.1">
    <property type="nucleotide sequence ID" value="XM_005644231.1"/>
</dbReference>
<accession>I0YMX5</accession>
<dbReference type="OrthoDB" id="509124at2759"/>
<dbReference type="Pfam" id="PF10604">
    <property type="entry name" value="Polyketide_cyc2"/>
    <property type="match status" value="1"/>
</dbReference>
<dbReference type="KEGG" id="csl:COCSUDRAFT_44567"/>
<dbReference type="InterPro" id="IPR019587">
    <property type="entry name" value="Polyketide_cyclase/dehydratase"/>
</dbReference>
<organism evidence="1 2">
    <name type="scientific">Coccomyxa subellipsoidea (strain C-169)</name>
    <name type="common">Green microalga</name>
    <dbReference type="NCBI Taxonomy" id="574566"/>
    <lineage>
        <taxon>Eukaryota</taxon>
        <taxon>Viridiplantae</taxon>
        <taxon>Chlorophyta</taxon>
        <taxon>core chlorophytes</taxon>
        <taxon>Trebouxiophyceae</taxon>
        <taxon>Trebouxiophyceae incertae sedis</taxon>
        <taxon>Coccomyxaceae</taxon>
        <taxon>Coccomyxa</taxon>
        <taxon>Coccomyxa subellipsoidea</taxon>
    </lineage>
</organism>
<evidence type="ECO:0008006" key="3">
    <source>
        <dbReference type="Google" id="ProtNLM"/>
    </source>
</evidence>
<sequence length="157" mass="17241">MTGKAESAKVSLARVTIDAPPSKVYEKLANVENWNDWHKSAWVLRAPGLHKLTPGEKFSYTAPFVLGNVSSEVTVASPDQTLEWRDKALFGLINGGHRWRLHGKGRRLLGFIGKEQTQVVLDQEVTGLGQLLVSGKGLEKHGATWLTELKQSVEGGK</sequence>
<evidence type="ECO:0000313" key="2">
    <source>
        <dbReference type="Proteomes" id="UP000007264"/>
    </source>
</evidence>
<protein>
    <recommendedName>
        <fullName evidence="3">SRPBCC domain-containing protein</fullName>
    </recommendedName>
</protein>
<dbReference type="GeneID" id="17037716"/>
<evidence type="ECO:0000313" key="1">
    <source>
        <dbReference type="EMBL" id="EIE19744.1"/>
    </source>
</evidence>
<dbReference type="Proteomes" id="UP000007264">
    <property type="component" value="Unassembled WGS sequence"/>
</dbReference>
<gene>
    <name evidence="1" type="ORF">COCSUDRAFT_44567</name>
</gene>
<comment type="caution">
    <text evidence="1">The sequence shown here is derived from an EMBL/GenBank/DDBJ whole genome shotgun (WGS) entry which is preliminary data.</text>
</comment>
<dbReference type="SUPFAM" id="SSF55961">
    <property type="entry name" value="Bet v1-like"/>
    <property type="match status" value="1"/>
</dbReference>
<keyword evidence="2" id="KW-1185">Reference proteome</keyword>
<name>I0YMX5_COCSC</name>
<dbReference type="AlphaFoldDB" id="I0YMX5"/>
<dbReference type="EMBL" id="AGSI01000018">
    <property type="protein sequence ID" value="EIE19744.1"/>
    <property type="molecule type" value="Genomic_DNA"/>
</dbReference>
<dbReference type="Gene3D" id="3.30.530.20">
    <property type="match status" value="1"/>
</dbReference>
<reference evidence="1 2" key="1">
    <citation type="journal article" date="2012" name="Genome Biol.">
        <title>The genome of the polar eukaryotic microalga coccomyxa subellipsoidea reveals traits of cold adaptation.</title>
        <authorList>
            <person name="Blanc G."/>
            <person name="Agarkova I."/>
            <person name="Grimwood J."/>
            <person name="Kuo A."/>
            <person name="Brueggeman A."/>
            <person name="Dunigan D."/>
            <person name="Gurnon J."/>
            <person name="Ladunga I."/>
            <person name="Lindquist E."/>
            <person name="Lucas S."/>
            <person name="Pangilinan J."/>
            <person name="Proschold T."/>
            <person name="Salamov A."/>
            <person name="Schmutz J."/>
            <person name="Weeks D."/>
            <person name="Yamada T."/>
            <person name="Claverie J.M."/>
            <person name="Grigoriev I."/>
            <person name="Van Etten J."/>
            <person name="Lomsadze A."/>
            <person name="Borodovsky M."/>
        </authorList>
    </citation>
    <scope>NUCLEOTIDE SEQUENCE [LARGE SCALE GENOMIC DNA]</scope>
    <source>
        <strain evidence="1 2">C-169</strain>
    </source>
</reference>
<dbReference type="InterPro" id="IPR023393">
    <property type="entry name" value="START-like_dom_sf"/>
</dbReference>
<proteinExistence type="predicted"/>